<name>A0A9W8P5F2_9AGAR</name>
<feature type="compositionally biased region" description="Pro residues" evidence="1">
    <location>
        <begin position="962"/>
        <end position="976"/>
    </location>
</feature>
<feature type="compositionally biased region" description="Polar residues" evidence="1">
    <location>
        <begin position="1357"/>
        <end position="1376"/>
    </location>
</feature>
<protein>
    <recommendedName>
        <fullName evidence="4">PH domain-containing protein</fullName>
    </recommendedName>
</protein>
<feature type="compositionally biased region" description="Acidic residues" evidence="1">
    <location>
        <begin position="891"/>
        <end position="900"/>
    </location>
</feature>
<feature type="region of interest" description="Disordered" evidence="1">
    <location>
        <begin position="69"/>
        <end position="106"/>
    </location>
</feature>
<feature type="compositionally biased region" description="Pro residues" evidence="1">
    <location>
        <begin position="1090"/>
        <end position="1105"/>
    </location>
</feature>
<evidence type="ECO:0000256" key="1">
    <source>
        <dbReference type="SAM" id="MobiDB-lite"/>
    </source>
</evidence>
<comment type="caution">
    <text evidence="2">The sequence shown here is derived from an EMBL/GenBank/DDBJ whole genome shotgun (WGS) entry which is preliminary data.</text>
</comment>
<feature type="compositionally biased region" description="Polar residues" evidence="1">
    <location>
        <begin position="596"/>
        <end position="607"/>
    </location>
</feature>
<feature type="compositionally biased region" description="Low complexity" evidence="1">
    <location>
        <begin position="1184"/>
        <end position="1215"/>
    </location>
</feature>
<dbReference type="EMBL" id="JANVFU010000003">
    <property type="protein sequence ID" value="KAJ3747392.1"/>
    <property type="molecule type" value="Genomic_DNA"/>
</dbReference>
<feature type="compositionally biased region" description="Low complexity" evidence="1">
    <location>
        <begin position="1120"/>
        <end position="1134"/>
    </location>
</feature>
<feature type="compositionally biased region" description="Polar residues" evidence="1">
    <location>
        <begin position="204"/>
        <end position="213"/>
    </location>
</feature>
<accession>A0A9W8P5F2</accession>
<feature type="region of interest" description="Disordered" evidence="1">
    <location>
        <begin position="1"/>
        <end position="26"/>
    </location>
</feature>
<feature type="compositionally biased region" description="Pro residues" evidence="1">
    <location>
        <begin position="1147"/>
        <end position="1157"/>
    </location>
</feature>
<feature type="compositionally biased region" description="Polar residues" evidence="1">
    <location>
        <begin position="982"/>
        <end position="991"/>
    </location>
</feature>
<feature type="compositionally biased region" description="Low complexity" evidence="1">
    <location>
        <begin position="873"/>
        <end position="889"/>
    </location>
</feature>
<evidence type="ECO:0000313" key="2">
    <source>
        <dbReference type="EMBL" id="KAJ3747392.1"/>
    </source>
</evidence>
<sequence>MASTGNRPLSPSMPQQHLSFRLTGNSVGEALNRRTSYKGKERVVEDANGKFFPLSTDFFHSISATEPPSPSLYTFVPRSPSASEMPGGTSAPTSPSSKRSSVLSAASSSSRSSALLEFSPFKFTRKKKPPPSRQNPNLRMNLILPDVLEISAASSLSAPPAGEDVITMEDEETRERVRLREEAAQALGLSTVAHQSHSEDYSDSGHSVASNGTLREEDRTTNTLDQADGNLSHPNDTHHYHPSHLTSTTSLHPPLSNTTTHGRNRSGSMPAVYPSTVPPSIQQNINHAPLPQVNQVPLFPSTPRALASFTQTTSSELLPKYYPSSSLRIFTMTKQWKNRHLILTSPTNVSTSGFNPLPLTLVSENSTSHVSYLHLFKSASPDERELERLEINEDSVVFISEEEIGGKKGVVQVAGVDIGFVLESKKERASKKDNAREKGRVKGREQAMWLFYITEPSEKQKWIESIKNKVFGQRTIRAGLGPSLPSSNSNEPRGDMDVMMSMRAQAMISQGHTISPTRSTFSVQEYASTGNGDATYPASPTTPTAGSHSVAGHDAASVSSTRSSKKARPSSSHGRNPSGAVLSLKGLFGSKSSVGHSSGRQRSNSRASGIDEWDDFSTSRGARAELTESVVSVGSSKSSIIPKGNNLISILRASSPPNESNTVGFVSNSPGTSLGMGIHTPAVDFAALGIQSSPAQTPQSQLDRKILQRPLVHDDHDGSMTARPLLFSNDTTASPDAVQETTIVSGASARDDKSKSRTLSGGEPFSLQPAPRKRWTSTSDVHSLPVLNTPSSQHLQLQESPFIRDRRDLDDFDVLGGAPSISRINTSGNGSLTPEPLLSSSPATKRTSGHSAYSFSFGTPPGSGNLDVEYRPRSISSRSARSGRSGRSGDTPEDELEEIDVPVSGFDGHSGKTRRTSDGSSGFGTFPDVDRRSSMSSGQRNSVGVIQGKRWSRQLPKRLTPPSGPPPAAPHTPPGSPARSVNKGTHSSPTKSIPKAQPSHPYSGAATEKRASIMTTRSTSSRPSSSHSSVVSNLPAFSKRASMSSAISALSTTSLQASGTTNSVSPSAHVAGNGMTGHSRPTSSHRSSMAPPPRPAPTFALPPAPGESSISPMPTPPMSAPVSSSNHHSSFRDSIASRAFRLSLMAPKPPPSSVLPPRPDEPEHPKSPTSSITSRNTHRKSHSGNHSPLSGGPGSLYSIPGSPVPPSTTDTVTVSRGPLPPTPVSGAPTSPSRGVSIKQRLRILSAPSPTSAPPASPWSSARPTTMMASLAVAAPSPPGTPTFANGLTHYFENSGSFHAVATPTTPSLPVPKIHHVEDELDSEPELTSLSPPPRRSSKRISLPEVEPLLAVHEDRSITTQRTSVENTASNGSNKPFSLSRPASVISFGVVNV</sequence>
<keyword evidence="3" id="KW-1185">Reference proteome</keyword>
<evidence type="ECO:0008006" key="4">
    <source>
        <dbReference type="Google" id="ProtNLM"/>
    </source>
</evidence>
<feature type="compositionally biased region" description="Polar residues" evidence="1">
    <location>
        <begin position="728"/>
        <end position="745"/>
    </location>
</feature>
<feature type="compositionally biased region" description="Low complexity" evidence="1">
    <location>
        <begin position="534"/>
        <end position="545"/>
    </location>
</feature>
<dbReference type="Proteomes" id="UP001142393">
    <property type="component" value="Unassembled WGS sequence"/>
</dbReference>
<feature type="compositionally biased region" description="Polar residues" evidence="1">
    <location>
        <begin position="776"/>
        <end position="799"/>
    </location>
</feature>
<feature type="region of interest" description="Disordered" evidence="1">
    <location>
        <begin position="1355"/>
        <end position="1377"/>
    </location>
</feature>
<feature type="region of interest" description="Disordered" evidence="1">
    <location>
        <begin position="714"/>
        <end position="802"/>
    </location>
</feature>
<feature type="compositionally biased region" description="Low complexity" evidence="1">
    <location>
        <begin position="1015"/>
        <end position="1032"/>
    </location>
</feature>
<feature type="region of interest" description="Disordered" evidence="1">
    <location>
        <begin position="191"/>
        <end position="278"/>
    </location>
</feature>
<evidence type="ECO:0000313" key="3">
    <source>
        <dbReference type="Proteomes" id="UP001142393"/>
    </source>
</evidence>
<feature type="compositionally biased region" description="Low complexity" evidence="1">
    <location>
        <begin position="581"/>
        <end position="595"/>
    </location>
</feature>
<feature type="compositionally biased region" description="Low complexity" evidence="1">
    <location>
        <begin position="86"/>
        <end position="106"/>
    </location>
</feature>
<proteinExistence type="predicted"/>
<organism evidence="2 3">
    <name type="scientific">Lentinula detonsa</name>
    <dbReference type="NCBI Taxonomy" id="2804962"/>
    <lineage>
        <taxon>Eukaryota</taxon>
        <taxon>Fungi</taxon>
        <taxon>Dikarya</taxon>
        <taxon>Basidiomycota</taxon>
        <taxon>Agaricomycotina</taxon>
        <taxon>Agaricomycetes</taxon>
        <taxon>Agaricomycetidae</taxon>
        <taxon>Agaricales</taxon>
        <taxon>Marasmiineae</taxon>
        <taxon>Omphalotaceae</taxon>
        <taxon>Lentinula</taxon>
    </lineage>
</organism>
<feature type="compositionally biased region" description="Low complexity" evidence="1">
    <location>
        <begin position="1041"/>
        <end position="1061"/>
    </location>
</feature>
<feature type="compositionally biased region" description="Polar residues" evidence="1">
    <location>
        <begin position="843"/>
        <end position="857"/>
    </location>
</feature>
<feature type="region of interest" description="Disordered" evidence="1">
    <location>
        <begin position="532"/>
        <end position="615"/>
    </location>
</feature>
<feature type="region of interest" description="Disordered" evidence="1">
    <location>
        <begin position="819"/>
        <end position="1234"/>
    </location>
</feature>
<feature type="compositionally biased region" description="Low complexity" evidence="1">
    <location>
        <begin position="831"/>
        <end position="842"/>
    </location>
</feature>
<gene>
    <name evidence="2" type="ORF">DFH05DRAFT_1479721</name>
</gene>
<feature type="compositionally biased region" description="Polar residues" evidence="1">
    <location>
        <begin position="934"/>
        <end position="944"/>
    </location>
</feature>
<feature type="compositionally biased region" description="Polar residues" evidence="1">
    <location>
        <begin position="244"/>
        <end position="267"/>
    </location>
</feature>
<reference evidence="2 3" key="1">
    <citation type="journal article" date="2023" name="Proc. Natl. Acad. Sci. U.S.A.">
        <title>A global phylogenomic analysis of the shiitake genus Lentinula.</title>
        <authorList>
            <person name="Sierra-Patev S."/>
            <person name="Min B."/>
            <person name="Naranjo-Ortiz M."/>
            <person name="Looney B."/>
            <person name="Konkel Z."/>
            <person name="Slot J.C."/>
            <person name="Sakamoto Y."/>
            <person name="Steenwyk J.L."/>
            <person name="Rokas A."/>
            <person name="Carro J."/>
            <person name="Camarero S."/>
            <person name="Ferreira P."/>
            <person name="Molpeceres G."/>
            <person name="Ruiz-Duenas F.J."/>
            <person name="Serrano A."/>
            <person name="Henrissat B."/>
            <person name="Drula E."/>
            <person name="Hughes K.W."/>
            <person name="Mata J.L."/>
            <person name="Ishikawa N.K."/>
            <person name="Vargas-Isla R."/>
            <person name="Ushijima S."/>
            <person name="Smith C.A."/>
            <person name="Donoghue J."/>
            <person name="Ahrendt S."/>
            <person name="Andreopoulos W."/>
            <person name="He G."/>
            <person name="LaButti K."/>
            <person name="Lipzen A."/>
            <person name="Ng V."/>
            <person name="Riley R."/>
            <person name="Sandor L."/>
            <person name="Barry K."/>
            <person name="Martinez A.T."/>
            <person name="Xiao Y."/>
            <person name="Gibbons J.G."/>
            <person name="Terashima K."/>
            <person name="Grigoriev I.V."/>
            <person name="Hibbett D."/>
        </authorList>
    </citation>
    <scope>NUCLEOTIDE SEQUENCE [LARGE SCALE GENOMIC DNA]</scope>
    <source>
        <strain evidence="2 3">TFB7810</strain>
    </source>
</reference>
<feature type="region of interest" description="Disordered" evidence="1">
    <location>
        <begin position="1317"/>
        <end position="1339"/>
    </location>
</feature>